<evidence type="ECO:0000256" key="1">
    <source>
        <dbReference type="SAM" id="Phobius"/>
    </source>
</evidence>
<dbReference type="STRING" id="479432.Sros_2404"/>
<name>D2B1B8_STRRD</name>
<keyword evidence="1" id="KW-0472">Membrane</keyword>
<dbReference type="KEGG" id="sro:Sros_2404"/>
<keyword evidence="1" id="KW-0812">Transmembrane</keyword>
<dbReference type="HOGENOM" id="CLU_055119_0_0_11"/>
<reference evidence="2 3" key="1">
    <citation type="journal article" date="2010" name="Stand. Genomic Sci.">
        <title>Complete genome sequence of Streptosporangium roseum type strain (NI 9100).</title>
        <authorList>
            <person name="Nolan M."/>
            <person name="Sikorski J."/>
            <person name="Jando M."/>
            <person name="Lucas S."/>
            <person name="Lapidus A."/>
            <person name="Glavina Del Rio T."/>
            <person name="Chen F."/>
            <person name="Tice H."/>
            <person name="Pitluck S."/>
            <person name="Cheng J.F."/>
            <person name="Chertkov O."/>
            <person name="Sims D."/>
            <person name="Meincke L."/>
            <person name="Brettin T."/>
            <person name="Han C."/>
            <person name="Detter J.C."/>
            <person name="Bruce D."/>
            <person name="Goodwin L."/>
            <person name="Land M."/>
            <person name="Hauser L."/>
            <person name="Chang Y.J."/>
            <person name="Jeffries C.D."/>
            <person name="Ivanova N."/>
            <person name="Mavromatis K."/>
            <person name="Mikhailova N."/>
            <person name="Chen A."/>
            <person name="Palaniappan K."/>
            <person name="Chain P."/>
            <person name="Rohde M."/>
            <person name="Goker M."/>
            <person name="Bristow J."/>
            <person name="Eisen J.A."/>
            <person name="Markowitz V."/>
            <person name="Hugenholtz P."/>
            <person name="Kyrpides N.C."/>
            <person name="Klenk H.P."/>
        </authorList>
    </citation>
    <scope>NUCLEOTIDE SEQUENCE [LARGE SCALE GENOMIC DNA]</scope>
    <source>
        <strain evidence="3">ATCC 12428 / DSM 43021 / JCM 3005 / NI 9100</strain>
    </source>
</reference>
<dbReference type="AlphaFoldDB" id="D2B1B8"/>
<dbReference type="eggNOG" id="ENOG502ZPUG">
    <property type="taxonomic scope" value="Bacteria"/>
</dbReference>
<dbReference type="Proteomes" id="UP000002029">
    <property type="component" value="Chromosome"/>
</dbReference>
<evidence type="ECO:0000313" key="3">
    <source>
        <dbReference type="Proteomes" id="UP000002029"/>
    </source>
</evidence>
<dbReference type="RefSeq" id="WP_012889128.1">
    <property type="nucleotide sequence ID" value="NC_013595.1"/>
</dbReference>
<evidence type="ECO:0000313" key="2">
    <source>
        <dbReference type="EMBL" id="ACZ85383.1"/>
    </source>
</evidence>
<gene>
    <name evidence="2" type="ordered locus">Sros_2404</name>
</gene>
<organism evidence="2 3">
    <name type="scientific">Streptosporangium roseum (strain ATCC 12428 / DSM 43021 / JCM 3005 / KCTC 9067 / NCIMB 10171 / NRRL 2505 / NI 9100)</name>
    <dbReference type="NCBI Taxonomy" id="479432"/>
    <lineage>
        <taxon>Bacteria</taxon>
        <taxon>Bacillati</taxon>
        <taxon>Actinomycetota</taxon>
        <taxon>Actinomycetes</taxon>
        <taxon>Streptosporangiales</taxon>
        <taxon>Streptosporangiaceae</taxon>
        <taxon>Streptosporangium</taxon>
    </lineage>
</organism>
<feature type="transmembrane region" description="Helical" evidence="1">
    <location>
        <begin position="276"/>
        <end position="293"/>
    </location>
</feature>
<proteinExistence type="predicted"/>
<keyword evidence="1" id="KW-1133">Transmembrane helix</keyword>
<keyword evidence="3" id="KW-1185">Reference proteome</keyword>
<protein>
    <recommendedName>
        <fullName evidence="4">CorA-like Mg2+ transporter protein</fullName>
    </recommendedName>
</protein>
<feature type="transmembrane region" description="Helical" evidence="1">
    <location>
        <begin position="246"/>
        <end position="270"/>
    </location>
</feature>
<sequence>MAIHLWPRRETPIALLRALAGRKDTPPADFDPQELVNGQAKIEPGVRPFTVSFVTPARQGLPRLYRQTRYLRWSPVHQWLWALASRTSLADYPPDPQNLKPTGNEIIRLSSDWHAVVLRDGMGVVGIRPDRGRDGAFFGYAELYLRSIYLDVILLGMLQKQGLTRLEGRMAAALDSSLSATMAELEREVSSFRHRLWAQHLTPHGTPNRLLAAYQCQHALRERFEQILTEINDFNRRTREDENRHVNSAVVVFTLVTVPSGIALALLQVLETNEPWLFAAVAVACAALIALLLRTSSARVAFRALRRRFTP</sequence>
<evidence type="ECO:0008006" key="4">
    <source>
        <dbReference type="Google" id="ProtNLM"/>
    </source>
</evidence>
<accession>D2B1B8</accession>
<dbReference type="EMBL" id="CP001814">
    <property type="protein sequence ID" value="ACZ85383.1"/>
    <property type="molecule type" value="Genomic_DNA"/>
</dbReference>